<protein>
    <submittedName>
        <fullName evidence="3">HNH endonuclease</fullName>
    </submittedName>
</protein>
<name>A0ABR7ZYH0_9CYAN</name>
<dbReference type="EMBL" id="JACJQB010000027">
    <property type="protein sequence ID" value="MBD2189056.1"/>
    <property type="molecule type" value="Genomic_DNA"/>
</dbReference>
<dbReference type="InterPro" id="IPR029471">
    <property type="entry name" value="HNH_5"/>
</dbReference>
<keyword evidence="4" id="KW-1185">Reference proteome</keyword>
<dbReference type="InterPro" id="IPR052892">
    <property type="entry name" value="NA-targeting_endonuclease"/>
</dbReference>
<dbReference type="SMART" id="SM00507">
    <property type="entry name" value="HNHc"/>
    <property type="match status" value="1"/>
</dbReference>
<gene>
    <name evidence="3" type="ORF">H6F41_13000</name>
</gene>
<evidence type="ECO:0000256" key="1">
    <source>
        <dbReference type="SAM" id="MobiDB-lite"/>
    </source>
</evidence>
<evidence type="ECO:0000313" key="4">
    <source>
        <dbReference type="Proteomes" id="UP000642094"/>
    </source>
</evidence>
<keyword evidence="3" id="KW-0378">Hydrolase</keyword>
<comment type="caution">
    <text evidence="3">The sequence shown here is derived from an EMBL/GenBank/DDBJ whole genome shotgun (WGS) entry which is preliminary data.</text>
</comment>
<dbReference type="InterPro" id="IPR003615">
    <property type="entry name" value="HNH_nuc"/>
</dbReference>
<dbReference type="Gene3D" id="1.10.30.50">
    <property type="match status" value="1"/>
</dbReference>
<evidence type="ECO:0000259" key="2">
    <source>
        <dbReference type="SMART" id="SM00507"/>
    </source>
</evidence>
<organism evidence="3 4">
    <name type="scientific">Pseudanabaena mucicola FACHB-723</name>
    <dbReference type="NCBI Taxonomy" id="2692860"/>
    <lineage>
        <taxon>Bacteria</taxon>
        <taxon>Bacillati</taxon>
        <taxon>Cyanobacteriota</taxon>
        <taxon>Cyanophyceae</taxon>
        <taxon>Pseudanabaenales</taxon>
        <taxon>Pseudanabaenaceae</taxon>
        <taxon>Pseudanabaena</taxon>
    </lineage>
</organism>
<dbReference type="CDD" id="cd00085">
    <property type="entry name" value="HNHc"/>
    <property type="match status" value="1"/>
</dbReference>
<feature type="domain" description="HNH nuclease" evidence="2">
    <location>
        <begin position="15"/>
        <end position="67"/>
    </location>
</feature>
<sequence>MAKQMTKKQKDAVKHLLAYDWEFGLVCFWCRQDFLFEQLTLDHLRPSSKGGSNNPENLRLTCRKCNGSRGNSLFPPEQRHKSSSLNNSGK</sequence>
<reference evidence="3 4" key="1">
    <citation type="journal article" date="2020" name="ISME J.">
        <title>Comparative genomics reveals insights into cyanobacterial evolution and habitat adaptation.</title>
        <authorList>
            <person name="Chen M.Y."/>
            <person name="Teng W.K."/>
            <person name="Zhao L."/>
            <person name="Hu C.X."/>
            <person name="Zhou Y.K."/>
            <person name="Han B.P."/>
            <person name="Song L.R."/>
            <person name="Shu W.S."/>
        </authorList>
    </citation>
    <scope>NUCLEOTIDE SEQUENCE [LARGE SCALE GENOMIC DNA]</scope>
    <source>
        <strain evidence="3 4">FACHB-723</strain>
    </source>
</reference>
<proteinExistence type="predicted"/>
<dbReference type="Pfam" id="PF14279">
    <property type="entry name" value="HNH_5"/>
    <property type="match status" value="1"/>
</dbReference>
<keyword evidence="3" id="KW-0255">Endonuclease</keyword>
<accession>A0ABR7ZYH0</accession>
<feature type="region of interest" description="Disordered" evidence="1">
    <location>
        <begin position="67"/>
        <end position="90"/>
    </location>
</feature>
<keyword evidence="3" id="KW-0540">Nuclease</keyword>
<dbReference type="GO" id="GO:0004519">
    <property type="term" value="F:endonuclease activity"/>
    <property type="evidence" value="ECO:0007669"/>
    <property type="project" value="UniProtKB-KW"/>
</dbReference>
<evidence type="ECO:0000313" key="3">
    <source>
        <dbReference type="EMBL" id="MBD2189056.1"/>
    </source>
</evidence>
<dbReference type="PANTHER" id="PTHR33877">
    <property type="entry name" value="SLL1193 PROTEIN"/>
    <property type="match status" value="1"/>
</dbReference>
<dbReference type="Proteomes" id="UP000642094">
    <property type="component" value="Unassembled WGS sequence"/>
</dbReference>
<dbReference type="PANTHER" id="PTHR33877:SF2">
    <property type="entry name" value="OS07G0170200 PROTEIN"/>
    <property type="match status" value="1"/>
</dbReference>